<dbReference type="CDD" id="cd22582">
    <property type="entry name" value="BRcat_RBR_unk"/>
    <property type="match status" value="1"/>
</dbReference>
<evidence type="ECO:0000256" key="3">
    <source>
        <dbReference type="ARBA" id="ARBA00003976"/>
    </source>
</evidence>
<feature type="domain" description="RING-type" evidence="14">
    <location>
        <begin position="4"/>
        <end position="53"/>
    </location>
</feature>
<dbReference type="RefSeq" id="XP_022642992.1">
    <property type="nucleotide sequence ID" value="XM_022787271.1"/>
</dbReference>
<evidence type="ECO:0000259" key="14">
    <source>
        <dbReference type="PROSITE" id="PS50089"/>
    </source>
</evidence>
<keyword evidence="16" id="KW-1185">Reference proteome</keyword>
<evidence type="ECO:0000259" key="15">
    <source>
        <dbReference type="PROSITE" id="PS51873"/>
    </source>
</evidence>
<dbReference type="PROSITE" id="PS00518">
    <property type="entry name" value="ZF_RING_1"/>
    <property type="match status" value="1"/>
</dbReference>
<evidence type="ECO:0000256" key="8">
    <source>
        <dbReference type="ARBA" id="ARBA00022723"/>
    </source>
</evidence>
<dbReference type="SMART" id="SM00647">
    <property type="entry name" value="IBR"/>
    <property type="match status" value="1"/>
</dbReference>
<dbReference type="Gene3D" id="3.30.40.10">
    <property type="entry name" value="Zinc/RING finger domain, C3HC4 (zinc finger)"/>
    <property type="match status" value="1"/>
</dbReference>
<dbReference type="PANTHER" id="PTHR11685">
    <property type="entry name" value="RBR FAMILY RING FINGER AND IBR DOMAIN-CONTAINING"/>
    <property type="match status" value="1"/>
</dbReference>
<dbReference type="OrthoDB" id="10009520at2759"/>
<evidence type="ECO:0000256" key="12">
    <source>
        <dbReference type="ARBA" id="ARBA00022833"/>
    </source>
</evidence>
<dbReference type="InterPro" id="IPR013083">
    <property type="entry name" value="Znf_RING/FYVE/PHD"/>
</dbReference>
<dbReference type="AlphaFoldDB" id="A0A3Q0FLD9"/>
<keyword evidence="11" id="KW-0833">Ubl conjugation pathway</keyword>
<keyword evidence="12" id="KW-0862">Zinc</keyword>
<dbReference type="InterPro" id="IPR031127">
    <property type="entry name" value="E3_UB_ligase_RBR"/>
</dbReference>
<dbReference type="Gene3D" id="1.20.120.1750">
    <property type="match status" value="1"/>
</dbReference>
<comment type="catalytic activity">
    <reaction evidence="1">
        <text>[E2 ubiquitin-conjugating enzyme]-S-ubiquitinyl-L-cysteine + [acceptor protein]-L-lysine = [E2 ubiquitin-conjugating enzyme]-L-cysteine + [acceptor protein]-N(6)-ubiquitinyl-L-lysine.</text>
        <dbReference type="EC" id="2.3.2.31"/>
    </reaction>
</comment>
<gene>
    <name evidence="17" type="primary">LOC111242709</name>
</gene>
<dbReference type="SUPFAM" id="SSF57850">
    <property type="entry name" value="RING/U-box"/>
    <property type="match status" value="3"/>
</dbReference>
<evidence type="ECO:0000256" key="11">
    <source>
        <dbReference type="ARBA" id="ARBA00022786"/>
    </source>
</evidence>
<evidence type="ECO:0000256" key="4">
    <source>
        <dbReference type="ARBA" id="ARBA00004906"/>
    </source>
</evidence>
<accession>A0A3Q0FLD9</accession>
<keyword evidence="10 13" id="KW-0863">Zinc-finger</keyword>
<evidence type="ECO:0000256" key="13">
    <source>
        <dbReference type="PROSITE-ProRule" id="PRU00175"/>
    </source>
</evidence>
<dbReference type="InterPro" id="IPR002867">
    <property type="entry name" value="IBR_dom"/>
</dbReference>
<reference evidence="17" key="2">
    <citation type="submission" date="2025-08" db="UniProtKB">
        <authorList>
            <consortium name="RefSeq"/>
        </authorList>
    </citation>
    <scope>IDENTIFICATION</scope>
    <source>
        <tissue evidence="17">Leaf</tissue>
    </source>
</reference>
<dbReference type="CDD" id="cd22584">
    <property type="entry name" value="Rcat_RBR_unk"/>
    <property type="match status" value="1"/>
</dbReference>
<dbReference type="Pfam" id="PF01485">
    <property type="entry name" value="IBR"/>
    <property type="match status" value="2"/>
</dbReference>
<dbReference type="PROSITE" id="PS51873">
    <property type="entry name" value="TRIAD"/>
    <property type="match status" value="1"/>
</dbReference>
<dbReference type="KEGG" id="vra:111242709"/>
<evidence type="ECO:0000256" key="5">
    <source>
        <dbReference type="ARBA" id="ARBA00005884"/>
    </source>
</evidence>
<dbReference type="InterPro" id="IPR044066">
    <property type="entry name" value="TRIAD_supradom"/>
</dbReference>
<dbReference type="GeneID" id="111242709"/>
<dbReference type="PROSITE" id="PS50089">
    <property type="entry name" value="ZF_RING_2"/>
    <property type="match status" value="1"/>
</dbReference>
<comment type="similarity">
    <text evidence="5">Belongs to the RBR family. Ariadne subfamily.</text>
</comment>
<dbReference type="UniPathway" id="UPA00143"/>
<reference evidence="16" key="1">
    <citation type="journal article" date="2014" name="Nat. Commun.">
        <title>Genome sequence of mungbean and insights into evolution within Vigna species.</title>
        <authorList>
            <person name="Kang Y.J."/>
            <person name="Kim S.K."/>
            <person name="Kim M.Y."/>
            <person name="Lestari P."/>
            <person name="Kim K.H."/>
            <person name="Ha B.K."/>
            <person name="Jun T.H."/>
            <person name="Hwang W.J."/>
            <person name="Lee T."/>
            <person name="Lee J."/>
            <person name="Shim S."/>
            <person name="Yoon M.Y."/>
            <person name="Jang Y.E."/>
            <person name="Han K.S."/>
            <person name="Taeprayoon P."/>
            <person name="Yoon N."/>
            <person name="Somta P."/>
            <person name="Tanya P."/>
            <person name="Kim K.S."/>
            <person name="Gwag J.G."/>
            <person name="Moon J.K."/>
            <person name="Lee Y.H."/>
            <person name="Park B.S."/>
            <person name="Bombarely A."/>
            <person name="Doyle J.J."/>
            <person name="Jackson S.A."/>
            <person name="Schafleitner R."/>
            <person name="Srinives P."/>
            <person name="Varshney R.K."/>
            <person name="Lee S.H."/>
        </authorList>
    </citation>
    <scope>NUCLEOTIDE SEQUENCE [LARGE SCALE GENOMIC DNA]</scope>
    <source>
        <strain evidence="16">cv. VC1973A</strain>
    </source>
</reference>
<dbReference type="Proteomes" id="UP000087766">
    <property type="component" value="Chromosome 10"/>
</dbReference>
<keyword evidence="9" id="KW-0677">Repeat</keyword>
<evidence type="ECO:0000313" key="16">
    <source>
        <dbReference type="Proteomes" id="UP000087766"/>
    </source>
</evidence>
<evidence type="ECO:0000256" key="7">
    <source>
        <dbReference type="ARBA" id="ARBA00022679"/>
    </source>
</evidence>
<dbReference type="GO" id="GO:0061630">
    <property type="term" value="F:ubiquitin protein ligase activity"/>
    <property type="evidence" value="ECO:0007669"/>
    <property type="project" value="UniProtKB-EC"/>
</dbReference>
<comment type="function">
    <text evidence="3">Might act as an E3 ubiquitin-protein ligase, or as part of E3 complex, which accepts ubiquitin from specific E2 ubiquitin-conjugating enzymes and then transfers it to substrates.</text>
</comment>
<organism evidence="16 17">
    <name type="scientific">Vigna radiata var. radiata</name>
    <name type="common">Mung bean</name>
    <name type="synonym">Phaseolus aureus</name>
    <dbReference type="NCBI Taxonomy" id="3916"/>
    <lineage>
        <taxon>Eukaryota</taxon>
        <taxon>Viridiplantae</taxon>
        <taxon>Streptophyta</taxon>
        <taxon>Embryophyta</taxon>
        <taxon>Tracheophyta</taxon>
        <taxon>Spermatophyta</taxon>
        <taxon>Magnoliopsida</taxon>
        <taxon>eudicotyledons</taxon>
        <taxon>Gunneridae</taxon>
        <taxon>Pentapetalae</taxon>
        <taxon>rosids</taxon>
        <taxon>fabids</taxon>
        <taxon>Fabales</taxon>
        <taxon>Fabaceae</taxon>
        <taxon>Papilionoideae</taxon>
        <taxon>50 kb inversion clade</taxon>
        <taxon>NPAAA clade</taxon>
        <taxon>indigoferoid/millettioid clade</taxon>
        <taxon>Phaseoleae</taxon>
        <taxon>Vigna</taxon>
    </lineage>
</organism>
<feature type="domain" description="RING-type" evidence="15">
    <location>
        <begin position="1"/>
        <end position="220"/>
    </location>
</feature>
<proteinExistence type="inferred from homology"/>
<dbReference type="GO" id="GO:0016567">
    <property type="term" value="P:protein ubiquitination"/>
    <property type="evidence" value="ECO:0007669"/>
    <property type="project" value="UniProtKB-UniPathway"/>
</dbReference>
<name>A0A3Q0FLD9_VIGRR</name>
<protein>
    <recommendedName>
        <fullName evidence="6">RBR-type E3 ubiquitin transferase</fullName>
        <ecNumber evidence="6">2.3.2.31</ecNumber>
    </recommendedName>
</protein>
<comment type="pathway">
    <text evidence="4">Protein modification; protein ubiquitination.</text>
</comment>
<evidence type="ECO:0000256" key="6">
    <source>
        <dbReference type="ARBA" id="ARBA00012251"/>
    </source>
</evidence>
<dbReference type="InterPro" id="IPR017907">
    <property type="entry name" value="Znf_RING_CS"/>
</dbReference>
<dbReference type="GO" id="GO:0008270">
    <property type="term" value="F:zinc ion binding"/>
    <property type="evidence" value="ECO:0007669"/>
    <property type="project" value="UniProtKB-KW"/>
</dbReference>
<evidence type="ECO:0000256" key="9">
    <source>
        <dbReference type="ARBA" id="ARBA00022737"/>
    </source>
</evidence>
<evidence type="ECO:0000256" key="10">
    <source>
        <dbReference type="ARBA" id="ARBA00022771"/>
    </source>
</evidence>
<sequence>MFVCGICLDTKLVSKGFKDGKCRLCNHSFCTDCILKYVETLIHRNDLLEMTCPGPNCGIELEPESFRTLLAPEVIDRWEITRCESAIRWSERIYCPFKECSGLLVNEEREVVTSAECPYCHRLFCVQCKVPWHANMNCRAFQRSNKDSDDNFLKLAKSEKWQKCPRCSIYVQKISGCIHVFCRCGCDFCYSCGMKYREGHKCRRRFNWTFVELFACLFEMIEAICSSPSLEASDKF</sequence>
<dbReference type="InterPro" id="IPR001841">
    <property type="entry name" value="Znf_RING"/>
</dbReference>
<comment type="cofactor">
    <cofactor evidence="2">
        <name>Zn(2+)</name>
        <dbReference type="ChEBI" id="CHEBI:29105"/>
    </cofactor>
</comment>
<dbReference type="STRING" id="3916.A0A3Q0FLD9"/>
<keyword evidence="7" id="KW-0808">Transferase</keyword>
<evidence type="ECO:0000256" key="1">
    <source>
        <dbReference type="ARBA" id="ARBA00001798"/>
    </source>
</evidence>
<keyword evidence="8" id="KW-0479">Metal-binding</keyword>
<dbReference type="EC" id="2.3.2.31" evidence="6"/>
<evidence type="ECO:0000256" key="2">
    <source>
        <dbReference type="ARBA" id="ARBA00001947"/>
    </source>
</evidence>
<evidence type="ECO:0000313" key="17">
    <source>
        <dbReference type="RefSeq" id="XP_022642992.1"/>
    </source>
</evidence>